<reference evidence="13 14" key="1">
    <citation type="journal article" date="2015" name="Int. J. Syst. Evol. Microbiol.">
        <title>Youhaiella tibetensis gen. nov., sp. nov., isolated from subsurface sediment.</title>
        <authorList>
            <person name="Wang Y.X."/>
            <person name="Huang F.Q."/>
            <person name="Nogi Y."/>
            <person name="Pang S.J."/>
            <person name="Wang P.K."/>
            <person name="Lv J."/>
        </authorList>
    </citation>
    <scope>NUCLEOTIDE SEQUENCE [LARGE SCALE GENOMIC DNA]</scope>
    <source>
        <strain evidence="14">fig4</strain>
    </source>
</reference>
<dbReference type="GO" id="GO:0009432">
    <property type="term" value="P:SOS response"/>
    <property type="evidence" value="ECO:0007669"/>
    <property type="project" value="UniProtKB-UniRule"/>
</dbReference>
<dbReference type="KEGG" id="yti:FNA67_14045"/>
<dbReference type="HAMAP" id="MF_00268">
    <property type="entry name" value="RecA"/>
    <property type="match status" value="1"/>
</dbReference>
<keyword evidence="14" id="KW-1185">Reference proteome</keyword>
<evidence type="ECO:0000313" key="14">
    <source>
        <dbReference type="Proteomes" id="UP000321062"/>
    </source>
</evidence>
<dbReference type="OrthoDB" id="9776733at2"/>
<dbReference type="FunFam" id="3.40.50.300:FF:000087">
    <property type="entry name" value="Recombinase RecA"/>
    <property type="match status" value="1"/>
</dbReference>
<dbReference type="GO" id="GO:0140664">
    <property type="term" value="F:ATP-dependent DNA damage sensor activity"/>
    <property type="evidence" value="ECO:0007669"/>
    <property type="project" value="InterPro"/>
</dbReference>
<dbReference type="GO" id="GO:0006281">
    <property type="term" value="P:DNA repair"/>
    <property type="evidence" value="ECO:0007669"/>
    <property type="project" value="UniProtKB-UniRule"/>
</dbReference>
<organism evidence="13 14">
    <name type="scientific">Paradevosia tibetensis</name>
    <dbReference type="NCBI Taxonomy" id="1447062"/>
    <lineage>
        <taxon>Bacteria</taxon>
        <taxon>Pseudomonadati</taxon>
        <taxon>Pseudomonadota</taxon>
        <taxon>Alphaproteobacteria</taxon>
        <taxon>Hyphomicrobiales</taxon>
        <taxon>Devosiaceae</taxon>
        <taxon>Paradevosia</taxon>
    </lineage>
</organism>
<dbReference type="InterPro" id="IPR027417">
    <property type="entry name" value="P-loop_NTPase"/>
</dbReference>
<evidence type="ECO:0000256" key="8">
    <source>
        <dbReference type="ARBA" id="ARBA00023204"/>
    </source>
</evidence>
<dbReference type="GO" id="GO:0006310">
    <property type="term" value="P:DNA recombination"/>
    <property type="evidence" value="ECO:0007669"/>
    <property type="project" value="UniProtKB-UniRule"/>
</dbReference>
<comment type="function">
    <text evidence="10">Can catalyze the hydrolysis of ATP in the presence of single-stranded DNA, the ATP-dependent uptake of single-stranded DNA by duplex DNA, and the ATP-dependent hybridization of homologous single-stranded DNAs. It interacts with LexA causing its activation and leading to its autocatalytic cleavage.</text>
</comment>
<evidence type="ECO:0000256" key="9">
    <source>
        <dbReference type="ARBA" id="ARBA00023236"/>
    </source>
</evidence>
<sequence>MSTTPLRVIEGSMDKDKALAAALSQIERNFGKGSIMRLGENSSIEVEAISTGSLGLDIALGIGGLPRGRIVEVFGPESSGKTTLALHVIAEAQRNGGICAFVDAEHALDPVYARKLGVNVDDLLISQPDAGEQALEIADTLVRSGAIDVLVVDSVAALTPRAELEGEMGDSLPGLQARLMSQAMRKLTASISKSKAMVIFINQIRMKIGVMFGSPETTTGGNALKFYSSVRLDIRRIGAIKDREEVVGNQTRVKVVKNKLAPPFRQVEFDIMYGEGISKVGELIDLGVKSGIVEKSGAWFSYDSQRLGQGRDNSKQFLKDNPQIAAQIEQGVRESAGLLGDALITAGTPESDAEGTEE</sequence>
<dbReference type="PROSITE" id="PS50162">
    <property type="entry name" value="RECA_2"/>
    <property type="match status" value="1"/>
</dbReference>
<keyword evidence="4 10" id="KW-0227">DNA damage</keyword>
<dbReference type="InterPro" id="IPR020584">
    <property type="entry name" value="DNA_recomb/repair_RecA_CS"/>
</dbReference>
<dbReference type="InterPro" id="IPR049261">
    <property type="entry name" value="RecA-like_C"/>
</dbReference>
<accession>A0A5B9DQA5</accession>
<evidence type="ECO:0000256" key="7">
    <source>
        <dbReference type="ARBA" id="ARBA00023172"/>
    </source>
</evidence>
<evidence type="ECO:0000256" key="10">
    <source>
        <dbReference type="HAMAP-Rule" id="MF_00268"/>
    </source>
</evidence>
<dbReference type="GO" id="GO:0005524">
    <property type="term" value="F:ATP binding"/>
    <property type="evidence" value="ECO:0007669"/>
    <property type="project" value="UniProtKB-UniRule"/>
</dbReference>
<protein>
    <recommendedName>
        <fullName evidence="2 10">Protein RecA</fullName>
    </recommendedName>
    <alternativeName>
        <fullName evidence="10 11">Recombinase A</fullName>
    </alternativeName>
</protein>
<dbReference type="GO" id="GO:0003684">
    <property type="term" value="F:damaged DNA binding"/>
    <property type="evidence" value="ECO:0007669"/>
    <property type="project" value="UniProtKB-UniRule"/>
</dbReference>
<dbReference type="PROSITE" id="PS00321">
    <property type="entry name" value="RECA_1"/>
    <property type="match status" value="1"/>
</dbReference>
<gene>
    <name evidence="10 13" type="primary">recA</name>
    <name evidence="13" type="ORF">FNA67_14045</name>
</gene>
<dbReference type="PROSITE" id="PS50163">
    <property type="entry name" value="RECA_3"/>
    <property type="match status" value="1"/>
</dbReference>
<dbReference type="InterPro" id="IPR003593">
    <property type="entry name" value="AAA+_ATPase"/>
</dbReference>
<dbReference type="EMBL" id="CP041690">
    <property type="protein sequence ID" value="QEE21232.1"/>
    <property type="molecule type" value="Genomic_DNA"/>
</dbReference>
<dbReference type="SUPFAM" id="SSF52540">
    <property type="entry name" value="P-loop containing nucleoside triphosphate hydrolases"/>
    <property type="match status" value="1"/>
</dbReference>
<dbReference type="GO" id="GO:0005829">
    <property type="term" value="C:cytosol"/>
    <property type="evidence" value="ECO:0007669"/>
    <property type="project" value="TreeGrafter"/>
</dbReference>
<evidence type="ECO:0000256" key="3">
    <source>
        <dbReference type="ARBA" id="ARBA00022741"/>
    </source>
</evidence>
<evidence type="ECO:0000256" key="2">
    <source>
        <dbReference type="ARBA" id="ARBA00015553"/>
    </source>
</evidence>
<dbReference type="RefSeq" id="WP_049705753.1">
    <property type="nucleotide sequence ID" value="NZ_BMFM01000001.1"/>
</dbReference>
<dbReference type="SUPFAM" id="SSF54752">
    <property type="entry name" value="RecA protein, C-terminal domain"/>
    <property type="match status" value="1"/>
</dbReference>
<dbReference type="PANTHER" id="PTHR45900:SF1">
    <property type="entry name" value="MITOCHONDRIAL DNA REPAIR PROTEIN RECA HOMOLOG-RELATED"/>
    <property type="match status" value="1"/>
</dbReference>
<dbReference type="NCBIfam" id="TIGR02012">
    <property type="entry name" value="tigrfam_recA"/>
    <property type="match status" value="1"/>
</dbReference>
<keyword evidence="5 10" id="KW-0067">ATP-binding</keyword>
<evidence type="ECO:0000256" key="4">
    <source>
        <dbReference type="ARBA" id="ARBA00022763"/>
    </source>
</evidence>
<dbReference type="AlphaFoldDB" id="A0A5B9DQA5"/>
<dbReference type="Pfam" id="PF21096">
    <property type="entry name" value="RecA_C"/>
    <property type="match status" value="1"/>
</dbReference>
<evidence type="ECO:0000256" key="11">
    <source>
        <dbReference type="RuleBase" id="RU000526"/>
    </source>
</evidence>
<evidence type="ECO:0000256" key="12">
    <source>
        <dbReference type="RuleBase" id="RU004527"/>
    </source>
</evidence>
<feature type="binding site" evidence="10">
    <location>
        <begin position="75"/>
        <end position="82"/>
    </location>
    <ligand>
        <name>ATP</name>
        <dbReference type="ChEBI" id="CHEBI:30616"/>
    </ligand>
</feature>
<keyword evidence="9 10" id="KW-0742">SOS response</keyword>
<evidence type="ECO:0000313" key="13">
    <source>
        <dbReference type="EMBL" id="QEE21232.1"/>
    </source>
</evidence>
<keyword evidence="8 10" id="KW-0234">DNA repair</keyword>
<dbReference type="CDD" id="cd00983">
    <property type="entry name" value="RecA"/>
    <property type="match status" value="1"/>
</dbReference>
<keyword evidence="7 10" id="KW-0233">DNA recombination</keyword>
<dbReference type="Proteomes" id="UP000321062">
    <property type="component" value="Chromosome"/>
</dbReference>
<dbReference type="InterPro" id="IPR013765">
    <property type="entry name" value="DNA_recomb/repair_RecA"/>
</dbReference>
<dbReference type="InterPro" id="IPR023400">
    <property type="entry name" value="RecA_C_sf"/>
</dbReference>
<comment type="similarity">
    <text evidence="1 10 12">Belongs to the RecA family.</text>
</comment>
<keyword evidence="3 10" id="KW-0547">Nucleotide-binding</keyword>
<keyword evidence="6 10" id="KW-0238">DNA-binding</keyword>
<dbReference type="GO" id="GO:0003697">
    <property type="term" value="F:single-stranded DNA binding"/>
    <property type="evidence" value="ECO:0007669"/>
    <property type="project" value="UniProtKB-UniRule"/>
</dbReference>
<keyword evidence="10" id="KW-0963">Cytoplasm</keyword>
<dbReference type="InterPro" id="IPR020587">
    <property type="entry name" value="RecA_monomer-monomer_interface"/>
</dbReference>
<dbReference type="PRINTS" id="PR00142">
    <property type="entry name" value="RECA"/>
</dbReference>
<evidence type="ECO:0000256" key="6">
    <source>
        <dbReference type="ARBA" id="ARBA00023125"/>
    </source>
</evidence>
<evidence type="ECO:0000256" key="5">
    <source>
        <dbReference type="ARBA" id="ARBA00022840"/>
    </source>
</evidence>
<evidence type="ECO:0000256" key="1">
    <source>
        <dbReference type="ARBA" id="ARBA00009391"/>
    </source>
</evidence>
<comment type="subcellular location">
    <subcellularLocation>
        <location evidence="10">Cytoplasm</location>
    </subcellularLocation>
</comment>
<dbReference type="Gene3D" id="3.40.50.300">
    <property type="entry name" value="P-loop containing nucleotide triphosphate hydrolases"/>
    <property type="match status" value="1"/>
</dbReference>
<dbReference type="Pfam" id="PF00154">
    <property type="entry name" value="RecA_N"/>
    <property type="match status" value="1"/>
</dbReference>
<dbReference type="InterPro" id="IPR020588">
    <property type="entry name" value="RecA_ATP-bd"/>
</dbReference>
<dbReference type="PANTHER" id="PTHR45900">
    <property type="entry name" value="RECA"/>
    <property type="match status" value="1"/>
</dbReference>
<proteinExistence type="inferred from homology"/>
<dbReference type="InterPro" id="IPR049428">
    <property type="entry name" value="RecA-like_N"/>
</dbReference>
<dbReference type="SMART" id="SM00382">
    <property type="entry name" value="AAA"/>
    <property type="match status" value="1"/>
</dbReference>
<name>A0A5B9DQA5_9HYPH</name>